<dbReference type="EMBL" id="KZ303509">
    <property type="protein sequence ID" value="PIA15258.1"/>
    <property type="molecule type" value="Genomic_DNA"/>
</dbReference>
<protein>
    <recommendedName>
        <fullName evidence="3">BZIP domain-containing protein</fullName>
    </recommendedName>
</protein>
<evidence type="ECO:0000256" key="1">
    <source>
        <dbReference type="SAM" id="Coils"/>
    </source>
</evidence>
<gene>
    <name evidence="4" type="ORF">COEREDRAFT_82223</name>
</gene>
<keyword evidence="1" id="KW-0175">Coiled coil</keyword>
<organism evidence="4 5">
    <name type="scientific">Coemansia reversa (strain ATCC 12441 / NRRL 1564)</name>
    <dbReference type="NCBI Taxonomy" id="763665"/>
    <lineage>
        <taxon>Eukaryota</taxon>
        <taxon>Fungi</taxon>
        <taxon>Fungi incertae sedis</taxon>
        <taxon>Zoopagomycota</taxon>
        <taxon>Kickxellomycotina</taxon>
        <taxon>Kickxellomycetes</taxon>
        <taxon>Kickxellales</taxon>
        <taxon>Kickxellaceae</taxon>
        <taxon>Coemansia</taxon>
    </lineage>
</organism>
<feature type="region of interest" description="Disordered" evidence="2">
    <location>
        <begin position="526"/>
        <end position="559"/>
    </location>
</feature>
<reference evidence="4 5" key="1">
    <citation type="journal article" date="2015" name="Genome Biol. Evol.">
        <title>Phylogenomic analyses indicate that early fungi evolved digesting cell walls of algal ancestors of land plants.</title>
        <authorList>
            <person name="Chang Y."/>
            <person name="Wang S."/>
            <person name="Sekimoto S."/>
            <person name="Aerts A.L."/>
            <person name="Choi C."/>
            <person name="Clum A."/>
            <person name="LaButti K.M."/>
            <person name="Lindquist E.A."/>
            <person name="Yee Ngan C."/>
            <person name="Ohm R.A."/>
            <person name="Salamov A.A."/>
            <person name="Grigoriev I.V."/>
            <person name="Spatafora J.W."/>
            <person name="Berbee M.L."/>
        </authorList>
    </citation>
    <scope>NUCLEOTIDE SEQUENCE [LARGE SCALE GENOMIC DNA]</scope>
    <source>
        <strain evidence="4 5">NRRL 1564</strain>
    </source>
</reference>
<dbReference type="OrthoDB" id="5575552at2759"/>
<evidence type="ECO:0000256" key="2">
    <source>
        <dbReference type="SAM" id="MobiDB-lite"/>
    </source>
</evidence>
<evidence type="ECO:0000313" key="4">
    <source>
        <dbReference type="EMBL" id="PIA15258.1"/>
    </source>
</evidence>
<sequence>MSLSRLPQVALRRLVPAITAVPKSMDDDQLKKMLEPQQASLTSKSLLSKSDTSALPYGATQQGLISTLAKSVSANSSSAVPPAIGRLLVHLSGGKGMLSSQDLALIRAVSNGGVPSSPHQQRNVATEAQSLLTTPEPGSPMGGILLADQEPNAGALDAESVESLVSALRGTAAISSENSSVDETVVDNSLEASQSAVAAKVDDRQPSPRRQSVTMEDDAVEFSDEEDHHPISADLSAAERRKEQNRRAQKKFRQKDKVRQKEIKWRASQYESLVESNKRFKRDIDSITRERDLYRQILKRSGIKIDEDTQPVSSDAVTQVALSTALETATATTNFSGPASTSSLQSPQLSETSLPLGMDQIAQDTFGTLANSSFSQANAAMSELLSGLAFGAVKSDPMFGTDSFNMATARAYHSLATGPADDASSASISGLVQPISSDVVNNNNGFYSRASANNSRAQTNSAQNGNLWFDSLPSSADPLLVESPMMVDHNSIDHQYAQAMIDSQFVDPMAFIDELLASPNFASNSLSPATPSASSSATAVVTSVSDPSSRKRSFDDAMF</sequence>
<feature type="compositionally biased region" description="Low complexity" evidence="2">
    <location>
        <begin position="526"/>
        <end position="547"/>
    </location>
</feature>
<feature type="compositionally biased region" description="Basic and acidic residues" evidence="2">
    <location>
        <begin position="548"/>
        <end position="559"/>
    </location>
</feature>
<dbReference type="PROSITE" id="PS00036">
    <property type="entry name" value="BZIP_BASIC"/>
    <property type="match status" value="1"/>
</dbReference>
<dbReference type="Proteomes" id="UP000242474">
    <property type="component" value="Unassembled WGS sequence"/>
</dbReference>
<feature type="domain" description="BZIP" evidence="3">
    <location>
        <begin position="240"/>
        <end position="255"/>
    </location>
</feature>
<feature type="compositionally biased region" description="Acidic residues" evidence="2">
    <location>
        <begin position="215"/>
        <end position="225"/>
    </location>
</feature>
<dbReference type="InterPro" id="IPR004827">
    <property type="entry name" value="bZIP"/>
</dbReference>
<dbReference type="AlphaFoldDB" id="A0A2G5B8A9"/>
<proteinExistence type="predicted"/>
<feature type="region of interest" description="Disordered" evidence="2">
    <location>
        <begin position="196"/>
        <end position="232"/>
    </location>
</feature>
<evidence type="ECO:0000259" key="3">
    <source>
        <dbReference type="PROSITE" id="PS00036"/>
    </source>
</evidence>
<dbReference type="GO" id="GO:0003700">
    <property type="term" value="F:DNA-binding transcription factor activity"/>
    <property type="evidence" value="ECO:0007669"/>
    <property type="project" value="InterPro"/>
</dbReference>
<keyword evidence="5" id="KW-1185">Reference proteome</keyword>
<feature type="coiled-coil region" evidence="1">
    <location>
        <begin position="235"/>
        <end position="290"/>
    </location>
</feature>
<accession>A0A2G5B8A9</accession>
<evidence type="ECO:0000313" key="5">
    <source>
        <dbReference type="Proteomes" id="UP000242474"/>
    </source>
</evidence>
<name>A0A2G5B8A9_COERN</name>